<name>A0A8K0I9N3_COCNU</name>
<evidence type="ECO:0000313" key="3">
    <source>
        <dbReference type="Proteomes" id="UP000797356"/>
    </source>
</evidence>
<feature type="region of interest" description="Disordered" evidence="1">
    <location>
        <begin position="36"/>
        <end position="57"/>
    </location>
</feature>
<reference evidence="2" key="1">
    <citation type="journal article" date="2017" name="Gigascience">
        <title>The genome draft of coconut (Cocos nucifera).</title>
        <authorList>
            <person name="Xiao Y."/>
            <person name="Xu P."/>
            <person name="Fan H."/>
            <person name="Baudouin L."/>
            <person name="Xia W."/>
            <person name="Bocs S."/>
            <person name="Xu J."/>
            <person name="Li Q."/>
            <person name="Guo A."/>
            <person name="Zhou L."/>
            <person name="Li J."/>
            <person name="Wu Y."/>
            <person name="Ma Z."/>
            <person name="Armero A."/>
            <person name="Issali A.E."/>
            <person name="Liu N."/>
            <person name="Peng M."/>
            <person name="Yang Y."/>
        </authorList>
    </citation>
    <scope>NUCLEOTIDE SEQUENCE</scope>
    <source>
        <tissue evidence="2">Spear leaf of Hainan Tall coconut</tissue>
    </source>
</reference>
<keyword evidence="3" id="KW-1185">Reference proteome</keyword>
<proteinExistence type="predicted"/>
<comment type="caution">
    <text evidence="2">The sequence shown here is derived from an EMBL/GenBank/DDBJ whole genome shotgun (WGS) entry which is preliminary data.</text>
</comment>
<dbReference type="AlphaFoldDB" id="A0A8K0I9N3"/>
<gene>
    <name evidence="2" type="ORF">COCNU_05G009230</name>
</gene>
<organism evidence="2 3">
    <name type="scientific">Cocos nucifera</name>
    <name type="common">Coconut palm</name>
    <dbReference type="NCBI Taxonomy" id="13894"/>
    <lineage>
        <taxon>Eukaryota</taxon>
        <taxon>Viridiplantae</taxon>
        <taxon>Streptophyta</taxon>
        <taxon>Embryophyta</taxon>
        <taxon>Tracheophyta</taxon>
        <taxon>Spermatophyta</taxon>
        <taxon>Magnoliopsida</taxon>
        <taxon>Liliopsida</taxon>
        <taxon>Arecaceae</taxon>
        <taxon>Arecoideae</taxon>
        <taxon>Cocoseae</taxon>
        <taxon>Attaleinae</taxon>
        <taxon>Cocos</taxon>
    </lineage>
</organism>
<dbReference type="EMBL" id="CM017876">
    <property type="protein sequence ID" value="KAG1342694.1"/>
    <property type="molecule type" value="Genomic_DNA"/>
</dbReference>
<sequence>MNCKAPVKAERCCSSGGLGMDRRDLRLYTGTVATGEGGDLRLNGDRDNRRGIDGSSGGGGVFREAVVVGPRSSDNLGDADVVAVPTGFGAEPQWSPQWI</sequence>
<accession>A0A8K0I9N3</accession>
<feature type="compositionally biased region" description="Basic and acidic residues" evidence="1">
    <location>
        <begin position="38"/>
        <end position="52"/>
    </location>
</feature>
<dbReference type="Proteomes" id="UP000797356">
    <property type="component" value="Chromosome 5"/>
</dbReference>
<evidence type="ECO:0000256" key="1">
    <source>
        <dbReference type="SAM" id="MobiDB-lite"/>
    </source>
</evidence>
<evidence type="ECO:0000313" key="2">
    <source>
        <dbReference type="EMBL" id="KAG1342694.1"/>
    </source>
</evidence>
<protein>
    <submittedName>
        <fullName evidence="2">Uncharacterized protein</fullName>
    </submittedName>
</protein>
<reference evidence="2" key="2">
    <citation type="submission" date="2019-07" db="EMBL/GenBank/DDBJ databases">
        <authorList>
            <person name="Yang Y."/>
            <person name="Bocs S."/>
            <person name="Baudouin L."/>
        </authorList>
    </citation>
    <scope>NUCLEOTIDE SEQUENCE</scope>
    <source>
        <tissue evidence="2">Spear leaf of Hainan Tall coconut</tissue>
    </source>
</reference>